<proteinExistence type="inferred from homology"/>
<dbReference type="OrthoDB" id="9801753at2"/>
<keyword evidence="4" id="KW-1185">Reference proteome</keyword>
<dbReference type="HAMAP" id="MF_00386">
    <property type="entry name" value="UPF0161_YidD"/>
    <property type="match status" value="1"/>
</dbReference>
<evidence type="ECO:0000256" key="2">
    <source>
        <dbReference type="SAM" id="MobiDB-lite"/>
    </source>
</evidence>
<sequence length="111" mass="12855">MQQWPQRIVIFLIQLYRTWVSPMRLPTCRFEPTCSSYAVASLERYGLLGGGWLAVIRILKCGPWHRPGYDPVPDRWDVLGRHHDVERPREDPMNRVTPAASPTTEESHTPC</sequence>
<dbReference type="AlphaFoldDB" id="A0A1N7FG28"/>
<name>A0A1N7FG28_9NOCA</name>
<comment type="subcellular location">
    <subcellularLocation>
        <location evidence="1">Cell membrane</location>
        <topology evidence="1">Peripheral membrane protein</topology>
        <orientation evidence="1">Cytoplasmic side</orientation>
    </subcellularLocation>
</comment>
<comment type="similarity">
    <text evidence="1">Belongs to the UPF0161 family.</text>
</comment>
<reference evidence="3 4" key="1">
    <citation type="submission" date="2017-01" db="EMBL/GenBank/DDBJ databases">
        <authorList>
            <person name="Mah S.A."/>
            <person name="Swanson W.J."/>
            <person name="Moy G.W."/>
            <person name="Vacquier V.D."/>
        </authorList>
    </citation>
    <scope>NUCLEOTIDE SEQUENCE [LARGE SCALE GENOMIC DNA]</scope>
    <source>
        <strain evidence="3 4">CPCC 203464</strain>
    </source>
</reference>
<dbReference type="GO" id="GO:0005886">
    <property type="term" value="C:plasma membrane"/>
    <property type="evidence" value="ECO:0007669"/>
    <property type="project" value="UniProtKB-SubCell"/>
</dbReference>
<protein>
    <recommendedName>
        <fullName evidence="1">Putative membrane protein insertion efficiency factor</fullName>
    </recommendedName>
</protein>
<evidence type="ECO:0000313" key="4">
    <source>
        <dbReference type="Proteomes" id="UP000186218"/>
    </source>
</evidence>
<keyword evidence="1" id="KW-1003">Cell membrane</keyword>
<feature type="region of interest" description="Disordered" evidence="2">
    <location>
        <begin position="84"/>
        <end position="111"/>
    </location>
</feature>
<dbReference type="RefSeq" id="WP_083709645.1">
    <property type="nucleotide sequence ID" value="NZ_FTNT01000005.1"/>
</dbReference>
<dbReference type="PANTHER" id="PTHR33383:SF1">
    <property type="entry name" value="MEMBRANE PROTEIN INSERTION EFFICIENCY FACTOR-RELATED"/>
    <property type="match status" value="1"/>
</dbReference>
<comment type="function">
    <text evidence="1">Could be involved in insertion of integral membrane proteins into the membrane.</text>
</comment>
<accession>A0A1N7FG28</accession>
<dbReference type="SMART" id="SM01234">
    <property type="entry name" value="Haemolytic"/>
    <property type="match status" value="1"/>
</dbReference>
<dbReference type="STRING" id="1344003.SAMN05445060_2030"/>
<dbReference type="PANTHER" id="PTHR33383">
    <property type="entry name" value="MEMBRANE PROTEIN INSERTION EFFICIENCY FACTOR-RELATED"/>
    <property type="match status" value="1"/>
</dbReference>
<evidence type="ECO:0000313" key="3">
    <source>
        <dbReference type="EMBL" id="SIR99244.1"/>
    </source>
</evidence>
<gene>
    <name evidence="3" type="ORF">SAMN05445060_2030</name>
</gene>
<keyword evidence="1" id="KW-0472">Membrane</keyword>
<feature type="compositionally biased region" description="Basic and acidic residues" evidence="2">
    <location>
        <begin position="84"/>
        <end position="93"/>
    </location>
</feature>
<evidence type="ECO:0000256" key="1">
    <source>
        <dbReference type="HAMAP-Rule" id="MF_00386"/>
    </source>
</evidence>
<dbReference type="Pfam" id="PF01809">
    <property type="entry name" value="YidD"/>
    <property type="match status" value="1"/>
</dbReference>
<dbReference type="InterPro" id="IPR002696">
    <property type="entry name" value="Membr_insert_effic_factor_YidD"/>
</dbReference>
<organism evidence="3 4">
    <name type="scientific">Williamsia sterculiae</name>
    <dbReference type="NCBI Taxonomy" id="1344003"/>
    <lineage>
        <taxon>Bacteria</taxon>
        <taxon>Bacillati</taxon>
        <taxon>Actinomycetota</taxon>
        <taxon>Actinomycetes</taxon>
        <taxon>Mycobacteriales</taxon>
        <taxon>Nocardiaceae</taxon>
        <taxon>Williamsia</taxon>
    </lineage>
</organism>
<dbReference type="NCBIfam" id="TIGR00278">
    <property type="entry name" value="membrane protein insertion efficiency factor YidD"/>
    <property type="match status" value="1"/>
</dbReference>
<dbReference type="EMBL" id="FTNT01000005">
    <property type="protein sequence ID" value="SIR99244.1"/>
    <property type="molecule type" value="Genomic_DNA"/>
</dbReference>
<dbReference type="Proteomes" id="UP000186218">
    <property type="component" value="Unassembled WGS sequence"/>
</dbReference>